<evidence type="ECO:0000256" key="1">
    <source>
        <dbReference type="ARBA" id="ARBA00004651"/>
    </source>
</evidence>
<organism evidence="10 11">
    <name type="scientific">Lacihabitans soyangensis</name>
    <dbReference type="NCBI Taxonomy" id="869394"/>
    <lineage>
        <taxon>Bacteria</taxon>
        <taxon>Pseudomonadati</taxon>
        <taxon>Bacteroidota</taxon>
        <taxon>Cytophagia</taxon>
        <taxon>Cytophagales</taxon>
        <taxon>Leadbetterellaceae</taxon>
        <taxon>Lacihabitans</taxon>
    </lineage>
</organism>
<feature type="transmembrane region" description="Helical" evidence="8">
    <location>
        <begin position="9"/>
        <end position="29"/>
    </location>
</feature>
<keyword evidence="3" id="KW-0328">Glycosyltransferase</keyword>
<feature type="transmembrane region" description="Helical" evidence="8">
    <location>
        <begin position="212"/>
        <end position="230"/>
    </location>
</feature>
<dbReference type="AlphaFoldDB" id="A0AAE3KXX3"/>
<evidence type="ECO:0000256" key="8">
    <source>
        <dbReference type="SAM" id="Phobius"/>
    </source>
</evidence>
<dbReference type="Proteomes" id="UP001204144">
    <property type="component" value="Unassembled WGS sequence"/>
</dbReference>
<accession>A0AAE3KXX3</accession>
<feature type="transmembrane region" description="Helical" evidence="8">
    <location>
        <begin position="87"/>
        <end position="108"/>
    </location>
</feature>
<dbReference type="PANTHER" id="PTHR33908:SF3">
    <property type="entry name" value="UNDECAPRENYL PHOSPHATE-ALPHA-4-AMINO-4-DEOXY-L-ARABINOSE ARABINOSYL TRANSFERASE"/>
    <property type="match status" value="1"/>
</dbReference>
<protein>
    <recommendedName>
        <fullName evidence="9">Glycosyltransferase RgtA/B/C/D-like domain-containing protein</fullName>
    </recommendedName>
</protein>
<sequence length="597" mass="69685">MKTLVEKTLLIATFTFVVFVCFYNLNFLAVRAYDEGRNAVNAFEMYLNPTSFLYTTFDNQIDTWNTKPPLLIWLQVLFMNIFGPGEWAIRLPSALAGIGIAFMILWFVKKSIGSTWVVLTSWCLLFSNWLFTGVHVLRTGDYDATFTLFSLSFVFCFYNYSQSRHIKPLVISCIFLTLAILTKGIAAFFFLPGIFLFLILNKKLKEILLSLNFWKAIIIPLVFGVGYYLLREILTPGYIHQIWINEIAGRYTQVENHGNVKQFDYYFQLLRNSFGLKVLSLAAISIPLSFLNKKYLSFVTYLTLLTLTFFLIVSTSKTKLFWYIAPVTPLISILASMGIFLLFEITKDLVKIKLPEVIYFLAVVFLLSYPNIKSVINDRLKPRETNIQQYSLAYKLRKAQKLNKPLSEEFKYVDFDLYKPHYLFYSYLSNRKYDFSNFNETNIQSFDKIAADIPALKAYIESNFPIVKKEKFEDLIFYSIAEFSHSNDARLLRFQKHWDKNKETKQIDILRDPSDSTSYILIKNEGFKLASLSLYFRRTNPDQTFEYDVVHLSDNWDYKNHEGYDLKFIKLRNPASQLELKGLDSSGNEMWVQTKPL</sequence>
<keyword evidence="5 8" id="KW-0812">Transmembrane</keyword>
<dbReference type="InterPro" id="IPR038731">
    <property type="entry name" value="RgtA/B/C-like"/>
</dbReference>
<keyword evidence="6 8" id="KW-1133">Transmembrane helix</keyword>
<evidence type="ECO:0000256" key="6">
    <source>
        <dbReference type="ARBA" id="ARBA00022989"/>
    </source>
</evidence>
<comment type="subcellular location">
    <subcellularLocation>
        <location evidence="1">Cell membrane</location>
        <topology evidence="1">Multi-pass membrane protein</topology>
    </subcellularLocation>
</comment>
<evidence type="ECO:0000256" key="5">
    <source>
        <dbReference type="ARBA" id="ARBA00022692"/>
    </source>
</evidence>
<feature type="transmembrane region" description="Helical" evidence="8">
    <location>
        <begin position="173"/>
        <end position="200"/>
    </location>
</feature>
<reference evidence="10 11" key="1">
    <citation type="submission" date="2018-11" db="EMBL/GenBank/DDBJ databases">
        <title>Novel bacteria species description.</title>
        <authorList>
            <person name="Han J.-H."/>
        </authorList>
    </citation>
    <scope>NUCLEOTIDE SEQUENCE [LARGE SCALE GENOMIC DNA]</scope>
    <source>
        <strain evidence="10 11">KCTC23259</strain>
    </source>
</reference>
<dbReference type="GO" id="GO:0005886">
    <property type="term" value="C:plasma membrane"/>
    <property type="evidence" value="ECO:0007669"/>
    <property type="project" value="UniProtKB-SubCell"/>
</dbReference>
<evidence type="ECO:0000256" key="2">
    <source>
        <dbReference type="ARBA" id="ARBA00022475"/>
    </source>
</evidence>
<evidence type="ECO:0000256" key="7">
    <source>
        <dbReference type="ARBA" id="ARBA00023136"/>
    </source>
</evidence>
<evidence type="ECO:0000256" key="3">
    <source>
        <dbReference type="ARBA" id="ARBA00022676"/>
    </source>
</evidence>
<name>A0AAE3KXX3_9BACT</name>
<gene>
    <name evidence="10" type="ORF">EGI31_24090</name>
</gene>
<keyword evidence="2" id="KW-1003">Cell membrane</keyword>
<keyword evidence="11" id="KW-1185">Reference proteome</keyword>
<evidence type="ECO:0000256" key="4">
    <source>
        <dbReference type="ARBA" id="ARBA00022679"/>
    </source>
</evidence>
<evidence type="ECO:0000259" key="9">
    <source>
        <dbReference type="Pfam" id="PF13231"/>
    </source>
</evidence>
<keyword evidence="4" id="KW-0808">Transferase</keyword>
<dbReference type="GO" id="GO:0010041">
    <property type="term" value="P:response to iron(III) ion"/>
    <property type="evidence" value="ECO:0007669"/>
    <property type="project" value="TreeGrafter"/>
</dbReference>
<keyword evidence="7 8" id="KW-0472">Membrane</keyword>
<feature type="transmembrane region" description="Helical" evidence="8">
    <location>
        <begin position="269"/>
        <end position="289"/>
    </location>
</feature>
<dbReference type="EMBL" id="RJUF01000194">
    <property type="protein sequence ID" value="MCP9766030.1"/>
    <property type="molecule type" value="Genomic_DNA"/>
</dbReference>
<evidence type="ECO:0000313" key="10">
    <source>
        <dbReference type="EMBL" id="MCP9766030.1"/>
    </source>
</evidence>
<feature type="transmembrane region" description="Helical" evidence="8">
    <location>
        <begin position="357"/>
        <end position="376"/>
    </location>
</feature>
<proteinExistence type="predicted"/>
<feature type="domain" description="Glycosyltransferase RgtA/B/C/D-like" evidence="9">
    <location>
        <begin position="67"/>
        <end position="221"/>
    </location>
</feature>
<evidence type="ECO:0000313" key="11">
    <source>
        <dbReference type="Proteomes" id="UP001204144"/>
    </source>
</evidence>
<dbReference type="GO" id="GO:0016763">
    <property type="term" value="F:pentosyltransferase activity"/>
    <property type="evidence" value="ECO:0007669"/>
    <property type="project" value="TreeGrafter"/>
</dbReference>
<feature type="transmembrane region" description="Helical" evidence="8">
    <location>
        <begin position="320"/>
        <end position="345"/>
    </location>
</feature>
<feature type="transmembrane region" description="Helical" evidence="8">
    <location>
        <begin position="115"/>
        <end position="132"/>
    </location>
</feature>
<comment type="caution">
    <text evidence="10">The sequence shown here is derived from an EMBL/GenBank/DDBJ whole genome shotgun (WGS) entry which is preliminary data.</text>
</comment>
<dbReference type="GO" id="GO:0009103">
    <property type="term" value="P:lipopolysaccharide biosynthetic process"/>
    <property type="evidence" value="ECO:0007669"/>
    <property type="project" value="UniProtKB-ARBA"/>
</dbReference>
<feature type="transmembrane region" description="Helical" evidence="8">
    <location>
        <begin position="144"/>
        <end position="161"/>
    </location>
</feature>
<dbReference type="Pfam" id="PF13231">
    <property type="entry name" value="PMT_2"/>
    <property type="match status" value="1"/>
</dbReference>
<dbReference type="PANTHER" id="PTHR33908">
    <property type="entry name" value="MANNOSYLTRANSFERASE YKCB-RELATED"/>
    <property type="match status" value="1"/>
</dbReference>
<dbReference type="InterPro" id="IPR050297">
    <property type="entry name" value="LipidA_mod_glycosyltrf_83"/>
</dbReference>
<dbReference type="RefSeq" id="WP_255039736.1">
    <property type="nucleotide sequence ID" value="NZ_RJUF01000194.1"/>
</dbReference>
<feature type="transmembrane region" description="Helical" evidence="8">
    <location>
        <begin position="295"/>
        <end position="313"/>
    </location>
</feature>